<evidence type="ECO:0000313" key="2">
    <source>
        <dbReference type="Proteomes" id="UP000294919"/>
    </source>
</evidence>
<dbReference type="AlphaFoldDB" id="A0A4R2KVZ2"/>
<sequence length="181" mass="21203">MHQKLMKYLPSYYRKSKVMKNLTQSQEEELQELIKKIGEKINQFYIDTADHSLERWEKDLGISISNEKNLEFRRSVIKSKLRGIGTVTANLLENVAQSYEKGDIEVKEDNKYKKFIIRFIDTLGAPPNLEDLKNAIEEIKPAHLIVDYQFKYLIINEVQKLTIGEIQQRPLTDFSPFVPII</sequence>
<proteinExistence type="predicted"/>
<name>A0A4R2KVZ2_9FIRM</name>
<dbReference type="OrthoDB" id="1629754at2"/>
<dbReference type="InterPro" id="IPR018755">
    <property type="entry name" value="Phage_Mu_Gp48"/>
</dbReference>
<evidence type="ECO:0000313" key="1">
    <source>
        <dbReference type="EMBL" id="TCO78013.1"/>
    </source>
</evidence>
<protein>
    <submittedName>
        <fullName evidence="1">Uncharacterized protein DUF2313</fullName>
    </submittedName>
</protein>
<organism evidence="1 2">
    <name type="scientific">Marinisporobacter balticus</name>
    <dbReference type="NCBI Taxonomy" id="2018667"/>
    <lineage>
        <taxon>Bacteria</taxon>
        <taxon>Bacillati</taxon>
        <taxon>Bacillota</taxon>
        <taxon>Clostridia</taxon>
        <taxon>Peptostreptococcales</taxon>
        <taxon>Thermotaleaceae</taxon>
        <taxon>Marinisporobacter</taxon>
    </lineage>
</organism>
<comment type="caution">
    <text evidence="1">The sequence shown here is derived from an EMBL/GenBank/DDBJ whole genome shotgun (WGS) entry which is preliminary data.</text>
</comment>
<keyword evidence="2" id="KW-1185">Reference proteome</keyword>
<dbReference type="Pfam" id="PF10076">
    <property type="entry name" value="Phage_Mu_Gp48"/>
    <property type="match status" value="1"/>
</dbReference>
<gene>
    <name evidence="1" type="ORF">EV214_105112</name>
</gene>
<dbReference type="EMBL" id="SLWV01000005">
    <property type="protein sequence ID" value="TCO78013.1"/>
    <property type="molecule type" value="Genomic_DNA"/>
</dbReference>
<dbReference type="Proteomes" id="UP000294919">
    <property type="component" value="Unassembled WGS sequence"/>
</dbReference>
<dbReference type="RefSeq" id="WP_132243670.1">
    <property type="nucleotide sequence ID" value="NZ_SLWV01000005.1"/>
</dbReference>
<reference evidence="1 2" key="1">
    <citation type="submission" date="2019-03" db="EMBL/GenBank/DDBJ databases">
        <title>Genomic Encyclopedia of Type Strains, Phase IV (KMG-IV): sequencing the most valuable type-strain genomes for metagenomic binning, comparative biology and taxonomic classification.</title>
        <authorList>
            <person name="Goeker M."/>
        </authorList>
    </citation>
    <scope>NUCLEOTIDE SEQUENCE [LARGE SCALE GENOMIC DNA]</scope>
    <source>
        <strain evidence="1 2">DSM 102940</strain>
    </source>
</reference>
<accession>A0A4R2KVZ2</accession>